<comment type="similarity">
    <text evidence="2">Belongs to the transpeptidase family.</text>
</comment>
<reference evidence="5 6" key="1">
    <citation type="submission" date="2019-04" db="EMBL/GenBank/DDBJ databases">
        <title>Cohnella sp. nov., isolated from soil.</title>
        <authorList>
            <person name="Kim W."/>
        </authorList>
    </citation>
    <scope>NUCLEOTIDE SEQUENCE [LARGE SCALE GENOMIC DNA]</scope>
    <source>
        <strain evidence="5 6">CAU 1483</strain>
    </source>
</reference>
<dbReference type="RefSeq" id="WP_136776743.1">
    <property type="nucleotide sequence ID" value="NZ_SUPK01000002.1"/>
</dbReference>
<comment type="subcellular location">
    <subcellularLocation>
        <location evidence="1">Membrane</location>
    </subcellularLocation>
</comment>
<accession>A0A4V5LSJ9</accession>
<dbReference type="EMBL" id="SUPK01000002">
    <property type="protein sequence ID" value="TJY43379.1"/>
    <property type="molecule type" value="Genomic_DNA"/>
</dbReference>
<dbReference type="Gene3D" id="3.30.450.330">
    <property type="match status" value="1"/>
</dbReference>
<dbReference type="InterPro" id="IPR012338">
    <property type="entry name" value="Beta-lactam/transpept-like"/>
</dbReference>
<protein>
    <submittedName>
        <fullName evidence="5">PASTA domain-containing protein</fullName>
    </submittedName>
</protein>
<evidence type="ECO:0000313" key="5">
    <source>
        <dbReference type="EMBL" id="TJY43379.1"/>
    </source>
</evidence>
<evidence type="ECO:0000259" key="4">
    <source>
        <dbReference type="PROSITE" id="PS51178"/>
    </source>
</evidence>
<dbReference type="InterPro" id="IPR005311">
    <property type="entry name" value="PBP_dimer"/>
</dbReference>
<dbReference type="PANTHER" id="PTHR30627">
    <property type="entry name" value="PEPTIDOGLYCAN D,D-TRANSPEPTIDASE"/>
    <property type="match status" value="1"/>
</dbReference>
<dbReference type="InterPro" id="IPR036138">
    <property type="entry name" value="PBP_dimer_sf"/>
</dbReference>
<gene>
    <name evidence="5" type="ORF">E5161_05685</name>
</gene>
<proteinExistence type="inferred from homology"/>
<comment type="caution">
    <text evidence="5">The sequence shown here is derived from an EMBL/GenBank/DDBJ whole genome shotgun (WGS) entry which is preliminary data.</text>
</comment>
<name>A0A4V5LSJ9_9BACL</name>
<evidence type="ECO:0000313" key="6">
    <source>
        <dbReference type="Proteomes" id="UP000309673"/>
    </source>
</evidence>
<dbReference type="SUPFAM" id="SSF54184">
    <property type="entry name" value="Penicillin-binding protein 2x (pbp-2x), c-terminal domain"/>
    <property type="match status" value="2"/>
</dbReference>
<dbReference type="Proteomes" id="UP000309673">
    <property type="component" value="Unassembled WGS sequence"/>
</dbReference>
<dbReference type="PROSITE" id="PS51178">
    <property type="entry name" value="PASTA"/>
    <property type="match status" value="1"/>
</dbReference>
<dbReference type="AlphaFoldDB" id="A0A4V5LSJ9"/>
<dbReference type="SUPFAM" id="SSF56601">
    <property type="entry name" value="beta-lactamase/transpeptidase-like"/>
    <property type="match status" value="1"/>
</dbReference>
<dbReference type="GO" id="GO:0005886">
    <property type="term" value="C:plasma membrane"/>
    <property type="evidence" value="ECO:0007669"/>
    <property type="project" value="TreeGrafter"/>
</dbReference>
<dbReference type="PANTHER" id="PTHR30627:SF26">
    <property type="entry name" value="PENICILLIN-BINDING PROTEIN 2B"/>
    <property type="match status" value="1"/>
</dbReference>
<dbReference type="GO" id="GO:0071555">
    <property type="term" value="P:cell wall organization"/>
    <property type="evidence" value="ECO:0007669"/>
    <property type="project" value="TreeGrafter"/>
</dbReference>
<dbReference type="CDD" id="cd06576">
    <property type="entry name" value="PASTA_Pbp2x-like_1"/>
    <property type="match status" value="1"/>
</dbReference>
<keyword evidence="3" id="KW-0472">Membrane</keyword>
<evidence type="ECO:0000256" key="3">
    <source>
        <dbReference type="ARBA" id="ARBA00023136"/>
    </source>
</evidence>
<dbReference type="Gene3D" id="3.90.1310.10">
    <property type="entry name" value="Penicillin-binding protein 2a (Domain 2)"/>
    <property type="match status" value="1"/>
</dbReference>
<dbReference type="Pfam" id="PF03717">
    <property type="entry name" value="PBP_dimer"/>
    <property type="match status" value="1"/>
</dbReference>
<dbReference type="Pfam" id="PF03793">
    <property type="entry name" value="PASTA"/>
    <property type="match status" value="1"/>
</dbReference>
<dbReference type="InterPro" id="IPR001460">
    <property type="entry name" value="PCN-bd_Tpept"/>
</dbReference>
<dbReference type="SMART" id="SM00740">
    <property type="entry name" value="PASTA"/>
    <property type="match status" value="2"/>
</dbReference>
<keyword evidence="6" id="KW-1185">Reference proteome</keyword>
<dbReference type="Gene3D" id="3.40.710.10">
    <property type="entry name" value="DD-peptidase/beta-lactamase superfamily"/>
    <property type="match status" value="1"/>
</dbReference>
<dbReference type="Pfam" id="PF00905">
    <property type="entry name" value="Transpeptidase"/>
    <property type="match status" value="1"/>
</dbReference>
<dbReference type="InterPro" id="IPR005543">
    <property type="entry name" value="PASTA_dom"/>
</dbReference>
<feature type="domain" description="PASTA" evidence="4">
    <location>
        <begin position="617"/>
        <end position="674"/>
    </location>
</feature>
<sequence>MTRRIRLRTLWMGALFTLLFLGLVFRIYWIQVGPVAAQWADKARQYWMTSKSIPQERGMLLDRNGVVLAADAAAYTVALGPNRIALLDQENPDWRVADRIVSKLHNILGTPEDKLRAIVTAKKDDGKFLEQKEVRPDGWKIDKSVRDRLDAFREELKKLTGKKDVGIYFLEDQKRYYPNGLLASHILGYENKDGSAILGLEKTLDESLKGSPGFIKYEKDATGAQLPNGKVEMKPAVNGKNVTLTIDRDIQFYVEEALREAYEKYNPVSITAIAADPKTMDILGMASLPDFDPNQYWNAKGQAQKNNAIQSVYEPGSTFKIVTLAAAVQEGKFDPNETYKSGSILVTNKAKPIRDHNGGRGWGEITFLDGLKHSSNVAFVKLGFEKLGAEKLRSYIDAFGFGQKTGIELPGELAGAISFHNNIPSEVATASFGQGRVQVTPIQQVTAVAAVANGGKLMQPHLVKSISDPASGTKQVFEPKVVRQVISADSARKVGEYLETVVSDQKIGTGKNAYIPGYRIAGKTGTAQKVIDRKYSADKYVVSFIGYAPVEDPKIVLYVIVDEPQTALAGGSTVAAPIFKKIMEQSLRHLGVMPNLSKDEQNKSAASGASVARSDLTATVEDVTGMSVGQAQSELKRRSFDAVTIGKGAKVIQQLPKAGSVLPVSQPVFLLTETNPGSIPDLKGLSLRDALEMCSLLKIACTVKGEGYVVSQQEVKTAGKLTVQLTLAPPTAAGASAGAPAALPAPGG</sequence>
<dbReference type="SUPFAM" id="SSF56519">
    <property type="entry name" value="Penicillin binding protein dimerisation domain"/>
    <property type="match status" value="1"/>
</dbReference>
<dbReference type="GO" id="GO:0008658">
    <property type="term" value="F:penicillin binding"/>
    <property type="evidence" value="ECO:0007669"/>
    <property type="project" value="InterPro"/>
</dbReference>
<organism evidence="5 6">
    <name type="scientific">Cohnella pontilimi</name>
    <dbReference type="NCBI Taxonomy" id="2564100"/>
    <lineage>
        <taxon>Bacteria</taxon>
        <taxon>Bacillati</taxon>
        <taxon>Bacillota</taxon>
        <taxon>Bacilli</taxon>
        <taxon>Bacillales</taxon>
        <taxon>Paenibacillaceae</taxon>
        <taxon>Cohnella</taxon>
    </lineage>
</organism>
<evidence type="ECO:0000256" key="1">
    <source>
        <dbReference type="ARBA" id="ARBA00004370"/>
    </source>
</evidence>
<evidence type="ECO:0000256" key="2">
    <source>
        <dbReference type="ARBA" id="ARBA00007171"/>
    </source>
</evidence>
<dbReference type="OrthoDB" id="9804124at2"/>
<dbReference type="InterPro" id="IPR050515">
    <property type="entry name" value="Beta-lactam/transpept"/>
</dbReference>